<dbReference type="OrthoDB" id="149641at2"/>
<dbReference type="EMBL" id="JGYD01000011">
    <property type="protein sequence ID" value="KSV18473.1"/>
    <property type="molecule type" value="Genomic_DNA"/>
</dbReference>
<gene>
    <name evidence="1" type="ORF">DA01_03495</name>
</gene>
<name>A0A0V8M4C3_9CHLR</name>
<dbReference type="AlphaFoldDB" id="A0A0V8M4C3"/>
<comment type="caution">
    <text evidence="1">The sequence shown here is derived from an EMBL/GenBank/DDBJ whole genome shotgun (WGS) entry which is preliminary data.</text>
</comment>
<proteinExistence type="predicted"/>
<dbReference type="RefSeq" id="WP_058292402.1">
    <property type="nucleotide sequence ID" value="NZ_JGYD01000011.1"/>
</dbReference>
<dbReference type="PATRIC" id="fig|61435.5.peg.701"/>
<reference evidence="1 2" key="1">
    <citation type="journal article" date="2015" name="Sci. Rep.">
        <title>A comparative genomics and reductive dehalogenase gene transcription study of two chloroethene-respiring bacteria, Dehalococcoides mccartyi strains MB and 11a.</title>
        <authorList>
            <person name="Low A."/>
            <person name="Shen Z."/>
            <person name="Cheng D."/>
            <person name="Rogers M.J."/>
            <person name="Lee P.K."/>
            <person name="He J."/>
        </authorList>
    </citation>
    <scope>NUCLEOTIDE SEQUENCE [LARGE SCALE GENOMIC DNA]</scope>
    <source>
        <strain evidence="1 2">MB</strain>
    </source>
</reference>
<evidence type="ECO:0000313" key="1">
    <source>
        <dbReference type="EMBL" id="KSV18473.1"/>
    </source>
</evidence>
<sequence>MYTVIGSGIDSLVIGFNVAGYRDPESFKILEQAKEEAGEKLFGGKGTGIDWYGKSFVVHARGAKGYEWVLENADVSICIARKPENGRIYPELYVTFRAEYLWSFNERNVVYDLKHWLSTWAIITGDKVSRCDLCIDLQMDMPQINLANDVVTRARGKTEYYGSLPAEHYVNGKRDTGYRFGQGAIISRIYDKSLEVVISQKEWFQTLWSAHGWDGVSAVTRVEFQCRRDFLKEMSVDDFWSLTERISDIWRYCVQDWLTIRTPGNDSHRHRWKVKDWWNVIEESYSFFGELYGVLRYKQKKCRYDHLMRQARGVLLTAAALCCVSVGTIHAISQATQETAQWFNSDEFRVEVQNRMIEVGGMNNEKLPRLVEEAIQLGAIL</sequence>
<protein>
    <submittedName>
        <fullName evidence="1">Uncharacterized protein</fullName>
    </submittedName>
</protein>
<dbReference type="Proteomes" id="UP000053577">
    <property type="component" value="Unassembled WGS sequence"/>
</dbReference>
<organism evidence="1 2">
    <name type="scientific">Dehalococcoides mccartyi</name>
    <dbReference type="NCBI Taxonomy" id="61435"/>
    <lineage>
        <taxon>Bacteria</taxon>
        <taxon>Bacillati</taxon>
        <taxon>Chloroflexota</taxon>
        <taxon>Dehalococcoidia</taxon>
        <taxon>Dehalococcoidales</taxon>
        <taxon>Dehalococcoidaceae</taxon>
        <taxon>Dehalococcoides</taxon>
    </lineage>
</organism>
<evidence type="ECO:0000313" key="2">
    <source>
        <dbReference type="Proteomes" id="UP000053577"/>
    </source>
</evidence>
<accession>A0A0V8M4C3</accession>